<keyword evidence="7" id="KW-1185">Reference proteome</keyword>
<dbReference type="Proteomes" id="UP000494165">
    <property type="component" value="Unassembled WGS sequence"/>
</dbReference>
<name>A0A8S1DLZ5_9INSE</name>
<evidence type="ECO:0000256" key="5">
    <source>
        <dbReference type="ARBA" id="ARBA00035651"/>
    </source>
</evidence>
<gene>
    <name evidence="6" type="ORF">CLODIP_2_CD13179</name>
</gene>
<evidence type="ECO:0000256" key="3">
    <source>
        <dbReference type="ARBA" id="ARBA00023069"/>
    </source>
</evidence>
<comment type="similarity">
    <text evidence="5">Belongs to the ropporin family.</text>
</comment>
<dbReference type="OrthoDB" id="10067602at2759"/>
<evidence type="ECO:0008006" key="8">
    <source>
        <dbReference type="Google" id="ProtNLM"/>
    </source>
</evidence>
<dbReference type="GO" id="GO:0031514">
    <property type="term" value="C:motile cilium"/>
    <property type="evidence" value="ECO:0007669"/>
    <property type="project" value="UniProtKB-SubCell"/>
</dbReference>
<evidence type="ECO:0000313" key="7">
    <source>
        <dbReference type="Proteomes" id="UP000494165"/>
    </source>
</evidence>
<dbReference type="Gene3D" id="1.20.890.10">
    <property type="entry name" value="cAMP-dependent protein kinase regulatory subunit, dimerization-anchoring domain"/>
    <property type="match status" value="1"/>
</dbReference>
<reference evidence="6 7" key="1">
    <citation type="submission" date="2020-04" db="EMBL/GenBank/DDBJ databases">
        <authorList>
            <person name="Alioto T."/>
            <person name="Alioto T."/>
            <person name="Gomez Garrido J."/>
        </authorList>
    </citation>
    <scope>NUCLEOTIDE SEQUENCE [LARGE SCALE GENOMIC DNA]</scope>
</reference>
<dbReference type="PANTHER" id="PTHR14952:SF9">
    <property type="entry name" value="EF-HAND DOMAIN-CONTAINING PROTEIN"/>
    <property type="match status" value="1"/>
</dbReference>
<dbReference type="SUPFAM" id="SSF47391">
    <property type="entry name" value="Dimerization-anchoring domain of cAMP-dependent PK regulatory subunit"/>
    <property type="match status" value="1"/>
</dbReference>
<evidence type="ECO:0000256" key="2">
    <source>
        <dbReference type="ARBA" id="ARBA00022846"/>
    </source>
</evidence>
<organism evidence="6 7">
    <name type="scientific">Cloeon dipterum</name>
    <dbReference type="NCBI Taxonomy" id="197152"/>
    <lineage>
        <taxon>Eukaryota</taxon>
        <taxon>Metazoa</taxon>
        <taxon>Ecdysozoa</taxon>
        <taxon>Arthropoda</taxon>
        <taxon>Hexapoda</taxon>
        <taxon>Insecta</taxon>
        <taxon>Pterygota</taxon>
        <taxon>Palaeoptera</taxon>
        <taxon>Ephemeroptera</taxon>
        <taxon>Pisciforma</taxon>
        <taxon>Baetidae</taxon>
        <taxon>Cloeon</taxon>
    </lineage>
</organism>
<protein>
    <recommendedName>
        <fullName evidence="8">RIIa domain-containing protein</fullName>
    </recommendedName>
</protein>
<comment type="caution">
    <text evidence="6">The sequence shown here is derived from an EMBL/GenBank/DDBJ whole genome shotgun (WGS) entry which is preliminary data.</text>
</comment>
<accession>A0A8S1DLZ5</accession>
<sequence>MWDYKFARDNPIYFSHLFVAYLKQEMVLSEEEASARTRGFPRLKTQEEEEQLAAQRLAVPSPLPRILKEFTKAAIRTQPYDLLRWSAAYFAALATGLEPPVKERLEFPPLEAPGGLTPGYLRVLHRQQGDAPFVQYEQLLRRWKGLCLGVEALDTIWGLVATEEQDEVPWLHIVSAGSGLISQSPLQTMVLVCETLTTEPEGASACVPMTTFEPLYLHVSQLDHPGLPGVGPAVGIDVTGPLLEHLRAVAAEQGGNVTPRNLAHFNCPKLY</sequence>
<evidence type="ECO:0000256" key="4">
    <source>
        <dbReference type="ARBA" id="ARBA00023273"/>
    </source>
</evidence>
<keyword evidence="3" id="KW-0969">Cilium</keyword>
<proteinExistence type="inferred from homology"/>
<evidence type="ECO:0000313" key="6">
    <source>
        <dbReference type="EMBL" id="CAB3382062.1"/>
    </source>
</evidence>
<evidence type="ECO:0000256" key="1">
    <source>
        <dbReference type="ARBA" id="ARBA00004230"/>
    </source>
</evidence>
<dbReference type="PANTHER" id="PTHR14952">
    <property type="entry name" value="ROPPORIN-1-LIKE PROTEIN"/>
    <property type="match status" value="1"/>
</dbReference>
<comment type="subcellular location">
    <subcellularLocation>
        <location evidence="1">Cell projection</location>
        <location evidence="1">Cilium</location>
        <location evidence="1">Flagellum</location>
    </subcellularLocation>
</comment>
<dbReference type="EMBL" id="CADEPI010000256">
    <property type="protein sequence ID" value="CAB3382062.1"/>
    <property type="molecule type" value="Genomic_DNA"/>
</dbReference>
<dbReference type="AlphaFoldDB" id="A0A8S1DLZ5"/>
<keyword evidence="4" id="KW-0966">Cell projection</keyword>
<keyword evidence="2" id="KW-0282">Flagellum</keyword>